<evidence type="ECO:0000259" key="2">
    <source>
        <dbReference type="Pfam" id="PF05239"/>
    </source>
</evidence>
<dbReference type="InterPro" id="IPR027275">
    <property type="entry name" value="PRC-brl_dom"/>
</dbReference>
<dbReference type="KEGG" id="trb:HB776_07305"/>
<sequence length="130" mass="13754">MKKLALITASLALLATPVLAQSAVTTGAAPAEAKFSTVSKEEMFSSKLKGLNITNQKDETIGEISDLAIKNNQVDALILSVGGFLGMGEHYVAVSPASVKVSLNKDNKWVASMNTTKEALKAAPEFKYPK</sequence>
<feature type="domain" description="PRC-barrel" evidence="2">
    <location>
        <begin position="41"/>
        <end position="100"/>
    </location>
</feature>
<dbReference type="Pfam" id="PF05239">
    <property type="entry name" value="PRC"/>
    <property type="match status" value="1"/>
</dbReference>
<proteinExistence type="predicted"/>
<dbReference type="SUPFAM" id="SSF50346">
    <property type="entry name" value="PRC-barrel domain"/>
    <property type="match status" value="1"/>
</dbReference>
<dbReference type="PANTHER" id="PTHR36505:SF1">
    <property type="entry name" value="BLR1072 PROTEIN"/>
    <property type="match status" value="1"/>
</dbReference>
<dbReference type="EMBL" id="CP050292">
    <property type="protein sequence ID" value="QND71070.1"/>
    <property type="molecule type" value="Genomic_DNA"/>
</dbReference>
<dbReference type="InterPro" id="IPR011033">
    <property type="entry name" value="PRC_barrel-like_sf"/>
</dbReference>
<organism evidence="3 4">
    <name type="scientific">Tardiphaga robiniae</name>
    <dbReference type="NCBI Taxonomy" id="943830"/>
    <lineage>
        <taxon>Bacteria</taxon>
        <taxon>Pseudomonadati</taxon>
        <taxon>Pseudomonadota</taxon>
        <taxon>Alphaproteobacteria</taxon>
        <taxon>Hyphomicrobiales</taxon>
        <taxon>Nitrobacteraceae</taxon>
        <taxon>Tardiphaga</taxon>
    </lineage>
</organism>
<dbReference type="RefSeq" id="WP_089264391.1">
    <property type="nucleotide sequence ID" value="NZ_CP050292.1"/>
</dbReference>
<gene>
    <name evidence="3" type="ORF">HB776_07305</name>
</gene>
<evidence type="ECO:0000256" key="1">
    <source>
        <dbReference type="SAM" id="SignalP"/>
    </source>
</evidence>
<reference evidence="4" key="1">
    <citation type="journal article" date="2020" name="Mol. Plant Microbe">
        <title>Rhizobial microsymbionts of the narrowly endemic Oxytropis species growing in Kamchatka are characterized by significant genetic diversity and possess a set of genes that are associated with T3SS and T6SS secretion systems and can affect the development of symbiosis.</title>
        <authorList>
            <person name="Safronova V."/>
            <person name="Guro P."/>
            <person name="Sazanova A."/>
            <person name="Kuznetsova I."/>
            <person name="Belimov A."/>
            <person name="Yakubov V."/>
            <person name="Chirak E."/>
            <person name="Afonin A."/>
            <person name="Gogolev Y."/>
            <person name="Andronov E."/>
            <person name="Tikhonovich I."/>
        </authorList>
    </citation>
    <scope>NUCLEOTIDE SEQUENCE [LARGE SCALE GENOMIC DNA]</scope>
    <source>
        <strain evidence="4">581</strain>
    </source>
</reference>
<keyword evidence="1" id="KW-0732">Signal</keyword>
<name>A0A7G6TWD8_9BRAD</name>
<dbReference type="Gene3D" id="2.30.30.240">
    <property type="entry name" value="PRC-barrel domain"/>
    <property type="match status" value="1"/>
</dbReference>
<dbReference type="Proteomes" id="UP000515291">
    <property type="component" value="Chromosome"/>
</dbReference>
<feature type="signal peptide" evidence="1">
    <location>
        <begin position="1"/>
        <end position="20"/>
    </location>
</feature>
<evidence type="ECO:0000313" key="4">
    <source>
        <dbReference type="Proteomes" id="UP000515291"/>
    </source>
</evidence>
<accession>A0A7G6TWD8</accession>
<dbReference type="PANTHER" id="PTHR36505">
    <property type="entry name" value="BLR1072 PROTEIN"/>
    <property type="match status" value="1"/>
</dbReference>
<dbReference type="AlphaFoldDB" id="A0A7G6TWD8"/>
<feature type="chain" id="PRO_5028954920" evidence="1">
    <location>
        <begin position="21"/>
        <end position="130"/>
    </location>
</feature>
<evidence type="ECO:0000313" key="3">
    <source>
        <dbReference type="EMBL" id="QND71070.1"/>
    </source>
</evidence>
<protein>
    <submittedName>
        <fullName evidence="3">PRC-barrel domain containing protein</fullName>
    </submittedName>
</protein>